<gene>
    <name evidence="2" type="ORF">F8388_027031</name>
</gene>
<reference evidence="2 3" key="1">
    <citation type="journal article" date="2020" name="bioRxiv">
        <title>Sequence and annotation of 42 cannabis genomes reveals extensive copy number variation in cannabinoid synthesis and pathogen resistance genes.</title>
        <authorList>
            <person name="Mckernan K.J."/>
            <person name="Helbert Y."/>
            <person name="Kane L.T."/>
            <person name="Ebling H."/>
            <person name="Zhang L."/>
            <person name="Liu B."/>
            <person name="Eaton Z."/>
            <person name="Mclaughlin S."/>
            <person name="Kingan S."/>
            <person name="Baybayan P."/>
            <person name="Concepcion G."/>
            <person name="Jordan M."/>
            <person name="Riva A."/>
            <person name="Barbazuk W."/>
            <person name="Harkins T."/>
        </authorList>
    </citation>
    <scope>NUCLEOTIDE SEQUENCE [LARGE SCALE GENOMIC DNA]</scope>
    <source>
        <strain evidence="3">cv. Jamaican Lion 4</strain>
        <tissue evidence="2">Leaf</tissue>
    </source>
</reference>
<proteinExistence type="predicted"/>
<feature type="signal peptide" evidence="1">
    <location>
        <begin position="1"/>
        <end position="26"/>
    </location>
</feature>
<name>A0A7J6FNZ9_CANSA</name>
<dbReference type="Proteomes" id="UP000525078">
    <property type="component" value="Unassembled WGS sequence"/>
</dbReference>
<evidence type="ECO:0000256" key="1">
    <source>
        <dbReference type="SAM" id="SignalP"/>
    </source>
</evidence>
<sequence length="142" mass="15671">MGRTISALPTFLVYTTFVFTFALAQSSSILPQPQSLASLHSQQYSPPRIKGPVHSQYQSKRAVLHRNTLAMKSAFHSAMHMETRSVISTFTGVVTMVGNQRRSNSTVITSKPFPFYYNTFIPNGVWYGFNLCNAVSGLASSA</sequence>
<dbReference type="EMBL" id="JAATIP010000105">
    <property type="protein sequence ID" value="KAF4372358.1"/>
    <property type="molecule type" value="Genomic_DNA"/>
</dbReference>
<organism evidence="2 3">
    <name type="scientific">Cannabis sativa</name>
    <name type="common">Hemp</name>
    <name type="synonym">Marijuana</name>
    <dbReference type="NCBI Taxonomy" id="3483"/>
    <lineage>
        <taxon>Eukaryota</taxon>
        <taxon>Viridiplantae</taxon>
        <taxon>Streptophyta</taxon>
        <taxon>Embryophyta</taxon>
        <taxon>Tracheophyta</taxon>
        <taxon>Spermatophyta</taxon>
        <taxon>Magnoliopsida</taxon>
        <taxon>eudicotyledons</taxon>
        <taxon>Gunneridae</taxon>
        <taxon>Pentapetalae</taxon>
        <taxon>rosids</taxon>
        <taxon>fabids</taxon>
        <taxon>Rosales</taxon>
        <taxon>Cannabaceae</taxon>
        <taxon>Cannabis</taxon>
    </lineage>
</organism>
<accession>A0A7J6FNZ9</accession>
<keyword evidence="1" id="KW-0732">Signal</keyword>
<feature type="chain" id="PRO_5029621139" evidence="1">
    <location>
        <begin position="27"/>
        <end position="142"/>
    </location>
</feature>
<comment type="caution">
    <text evidence="2">The sequence shown here is derived from an EMBL/GenBank/DDBJ whole genome shotgun (WGS) entry which is preliminary data.</text>
</comment>
<dbReference type="AlphaFoldDB" id="A0A7J6FNZ9"/>
<protein>
    <submittedName>
        <fullName evidence="2">Uncharacterized protein</fullName>
    </submittedName>
</protein>
<evidence type="ECO:0000313" key="2">
    <source>
        <dbReference type="EMBL" id="KAF4372358.1"/>
    </source>
</evidence>
<evidence type="ECO:0000313" key="3">
    <source>
        <dbReference type="Proteomes" id="UP000525078"/>
    </source>
</evidence>